<dbReference type="STRING" id="28115.HQ47_01575"/>
<dbReference type="NCBIfam" id="TIGR00773">
    <property type="entry name" value="NhaA"/>
    <property type="match status" value="1"/>
</dbReference>
<evidence type="ECO:0000256" key="6">
    <source>
        <dbReference type="HAMAP-Rule" id="MF_01844"/>
    </source>
</evidence>
<comment type="subcellular location">
    <subcellularLocation>
        <location evidence="1">Cell inner membrane</location>
        <topology evidence="1">Multi-pass membrane protein</topology>
    </subcellularLocation>
    <subcellularLocation>
        <location evidence="6">Cell membrane</location>
        <topology evidence="6">Multi-pass membrane protein</topology>
    </subcellularLocation>
</comment>
<name>A0A0A2EDD1_9PORP</name>
<dbReference type="InterPro" id="IPR004670">
    <property type="entry name" value="NhaA"/>
</dbReference>
<dbReference type="AlphaFoldDB" id="A0A0A2EDD1"/>
<gene>
    <name evidence="6" type="primary">nhaA</name>
    <name evidence="7" type="ORF">HQ47_01575</name>
</gene>
<dbReference type="Proteomes" id="UP000030103">
    <property type="component" value="Unassembled WGS sequence"/>
</dbReference>
<keyword evidence="5 6" id="KW-0472">Membrane</keyword>
<keyword evidence="6" id="KW-0050">Antiport</keyword>
<feature type="transmembrane region" description="Helical" evidence="6">
    <location>
        <begin position="162"/>
        <end position="186"/>
    </location>
</feature>
<reference evidence="7 8" key="1">
    <citation type="submission" date="2014-09" db="EMBL/GenBank/DDBJ databases">
        <title>Draft Genome Sequence of Porphyromonas macacae COT-192_OH2859.</title>
        <authorList>
            <person name="Wallis C."/>
            <person name="Deusch O."/>
            <person name="O'Flynn C."/>
            <person name="Davis I."/>
            <person name="Horsfall A."/>
            <person name="Kirkwood N."/>
            <person name="Harris S."/>
            <person name="Eisen J.A."/>
            <person name="Coil D.A."/>
            <person name="Darling A.E."/>
            <person name="Jospin G."/>
            <person name="Alexiev A."/>
        </authorList>
    </citation>
    <scope>NUCLEOTIDE SEQUENCE [LARGE SCALE GENOMIC DNA]</scope>
    <source>
        <strain evidence="8">COT-192 OH2859</strain>
    </source>
</reference>
<evidence type="ECO:0000313" key="8">
    <source>
        <dbReference type="Proteomes" id="UP000030103"/>
    </source>
</evidence>
<keyword evidence="2 6" id="KW-1003">Cell membrane</keyword>
<evidence type="ECO:0000313" key="7">
    <source>
        <dbReference type="EMBL" id="KGN75652.1"/>
    </source>
</evidence>
<feature type="transmembrane region" description="Helical" evidence="6">
    <location>
        <begin position="317"/>
        <end position="338"/>
    </location>
</feature>
<comment type="similarity">
    <text evidence="6">Belongs to the NhaA Na(+)/H(+) (TC 2.A.33) antiporter family.</text>
</comment>
<evidence type="ECO:0000256" key="1">
    <source>
        <dbReference type="ARBA" id="ARBA00004429"/>
    </source>
</evidence>
<dbReference type="PANTHER" id="PTHR30341:SF0">
    <property type="entry name" value="NA(+)_H(+) ANTIPORTER NHAA"/>
    <property type="match status" value="1"/>
</dbReference>
<keyword evidence="6" id="KW-0813">Transport</keyword>
<dbReference type="RefSeq" id="WP_036872825.1">
    <property type="nucleotide sequence ID" value="NZ_JRFA01000004.1"/>
</dbReference>
<feature type="transmembrane region" description="Helical" evidence="6">
    <location>
        <begin position="344"/>
        <end position="370"/>
    </location>
</feature>
<keyword evidence="6" id="KW-0406">Ion transport</keyword>
<accession>A0A0A2EDD1</accession>
<organism evidence="7 8">
    <name type="scientific">Porphyromonas macacae</name>
    <dbReference type="NCBI Taxonomy" id="28115"/>
    <lineage>
        <taxon>Bacteria</taxon>
        <taxon>Pseudomonadati</taxon>
        <taxon>Bacteroidota</taxon>
        <taxon>Bacteroidia</taxon>
        <taxon>Bacteroidales</taxon>
        <taxon>Porphyromonadaceae</taxon>
        <taxon>Porphyromonas</taxon>
    </lineage>
</organism>
<feature type="transmembrane region" description="Helical" evidence="6">
    <location>
        <begin position="424"/>
        <end position="443"/>
    </location>
</feature>
<feature type="transmembrane region" description="Helical" evidence="6">
    <location>
        <begin position="21"/>
        <end position="41"/>
    </location>
</feature>
<keyword evidence="6" id="KW-0739">Sodium transport</keyword>
<comment type="function">
    <text evidence="6">Na(+)/H(+) antiporter that extrudes sodium in exchange for external protons.</text>
</comment>
<feature type="transmembrane region" description="Helical" evidence="6">
    <location>
        <begin position="193"/>
        <end position="212"/>
    </location>
</feature>
<dbReference type="Pfam" id="PF06965">
    <property type="entry name" value="Na_H_antiport_1"/>
    <property type="match status" value="1"/>
</dbReference>
<keyword evidence="4 6" id="KW-1133">Transmembrane helix</keyword>
<dbReference type="EMBL" id="JRFA01000004">
    <property type="protein sequence ID" value="KGN75652.1"/>
    <property type="molecule type" value="Genomic_DNA"/>
</dbReference>
<dbReference type="InterPro" id="IPR023171">
    <property type="entry name" value="Na/H_antiporter_dom_sf"/>
</dbReference>
<comment type="catalytic activity">
    <reaction evidence="6">
        <text>Na(+)(in) + 2 H(+)(out) = Na(+)(out) + 2 H(+)(in)</text>
        <dbReference type="Rhea" id="RHEA:29251"/>
        <dbReference type="ChEBI" id="CHEBI:15378"/>
        <dbReference type="ChEBI" id="CHEBI:29101"/>
    </reaction>
</comment>
<proteinExistence type="inferred from homology"/>
<dbReference type="Gene3D" id="1.20.1530.10">
    <property type="entry name" value="Na+/H+ antiporter like domain"/>
    <property type="match status" value="1"/>
</dbReference>
<feature type="transmembrane region" description="Helical" evidence="6">
    <location>
        <begin position="107"/>
        <end position="129"/>
    </location>
</feature>
<comment type="caution">
    <text evidence="7">The sequence shown here is derived from an EMBL/GenBank/DDBJ whole genome shotgun (WGS) entry which is preliminary data.</text>
</comment>
<protein>
    <recommendedName>
        <fullName evidence="6">Na(+)/H(+) antiporter NhaA</fullName>
    </recommendedName>
    <alternativeName>
        <fullName evidence="6">Sodium/proton antiporter NhaA</fullName>
    </alternativeName>
</protein>
<dbReference type="GO" id="GO:0015385">
    <property type="term" value="F:sodium:proton antiporter activity"/>
    <property type="evidence" value="ECO:0007669"/>
    <property type="project" value="UniProtKB-UniRule"/>
</dbReference>
<evidence type="ECO:0000256" key="5">
    <source>
        <dbReference type="ARBA" id="ARBA00023136"/>
    </source>
</evidence>
<evidence type="ECO:0000256" key="2">
    <source>
        <dbReference type="ARBA" id="ARBA00022475"/>
    </source>
</evidence>
<dbReference type="HAMAP" id="MF_01844">
    <property type="entry name" value="NhaA"/>
    <property type="match status" value="1"/>
</dbReference>
<keyword evidence="3 6" id="KW-0812">Transmembrane</keyword>
<dbReference type="GO" id="GO:0005886">
    <property type="term" value="C:plasma membrane"/>
    <property type="evidence" value="ECO:0007669"/>
    <property type="project" value="UniProtKB-SubCell"/>
</dbReference>
<dbReference type="GO" id="GO:0006885">
    <property type="term" value="P:regulation of pH"/>
    <property type="evidence" value="ECO:0007669"/>
    <property type="project" value="UniProtKB-UniRule"/>
</dbReference>
<keyword evidence="8" id="KW-1185">Reference proteome</keyword>
<dbReference type="OrthoDB" id="9808135at2"/>
<dbReference type="PANTHER" id="PTHR30341">
    <property type="entry name" value="SODIUM ION/PROTON ANTIPORTER NHAA-RELATED"/>
    <property type="match status" value="1"/>
</dbReference>
<evidence type="ECO:0000256" key="4">
    <source>
        <dbReference type="ARBA" id="ARBA00022989"/>
    </source>
</evidence>
<feature type="transmembrane region" description="Helical" evidence="6">
    <location>
        <begin position="382"/>
        <end position="404"/>
    </location>
</feature>
<sequence length="464" mass="50599">MNTETKNRVFPLRRLSNLRPNGSVLLFGAAILAILLANSAWHESYQQFLNQKVVLSIGKYSFFEHNGQNMTLLQFVNDALMAVFFFLVGLEIKQEILVGELSSPKKALLPVIAAVGGMIVPVCVFYIIAHDHPASLGAAIPMATDIAFALAVLSTLGKKVPYSLKIFLTALAVVDDIGGIIVIAIFYSSHFSFIPLLISLLILAIITLAGRAGANNHVFYYVMGFIVWTLFLESGVHATIAGVLLAMCIPAKPKVNFLKLPVVLRELTESLPREEQKTKAEAVLLSEHQQQIINTIRLRSARAISPLQSIEAELSPFVNFFVLPLFAFVNSGVTFGGITAEQLLHVPLAIFLGLLVGKTVGIFGFTWLSIKTSFCKAPTGMTIKNLFGVSIFGGIGFTVSLFIANLSYGAKGYMDLLNEAKMGIFAGTIVSGFLGYIILNLILRKEHKREMEAQAKTEETEATK</sequence>
<evidence type="ECO:0000256" key="3">
    <source>
        <dbReference type="ARBA" id="ARBA00022692"/>
    </source>
</evidence>
<feature type="transmembrane region" description="Helical" evidence="6">
    <location>
        <begin position="218"/>
        <end position="249"/>
    </location>
</feature>
<keyword evidence="6" id="KW-0915">Sodium</keyword>
<feature type="transmembrane region" description="Helical" evidence="6">
    <location>
        <begin position="136"/>
        <end position="156"/>
    </location>
</feature>
<dbReference type="eggNOG" id="COG3004">
    <property type="taxonomic scope" value="Bacteria"/>
</dbReference>